<dbReference type="EMBL" id="BLRU01000069">
    <property type="protein sequence ID" value="GFP19380.1"/>
    <property type="molecule type" value="Genomic_DNA"/>
</dbReference>
<dbReference type="AlphaFoldDB" id="A0A6V8NW89"/>
<name>A0A6V8NW89_9ACTN</name>
<evidence type="ECO:0000313" key="6">
    <source>
        <dbReference type="Proteomes" id="UP000574717"/>
    </source>
</evidence>
<evidence type="ECO:0000313" key="3">
    <source>
        <dbReference type="EMBL" id="GFP22766.1"/>
    </source>
</evidence>
<comment type="caution">
    <text evidence="3">The sequence shown here is derived from an EMBL/GenBank/DDBJ whole genome shotgun (WGS) entry which is preliminary data.</text>
</comment>
<evidence type="ECO:0000313" key="2">
    <source>
        <dbReference type="EMBL" id="GFP19385.1"/>
    </source>
</evidence>
<protein>
    <submittedName>
        <fullName evidence="3">Uncharacterized protein</fullName>
    </submittedName>
</protein>
<proteinExistence type="predicted"/>
<dbReference type="EMBL" id="BLRW01000016">
    <property type="protein sequence ID" value="GFP22766.1"/>
    <property type="molecule type" value="Genomic_DNA"/>
</dbReference>
<sequence>MKLPKENVELFYKLYHPLLVYVNKKFNIVRGINSPEDFKKFPIEEINKLRDRLYKHPELINSFVVENPLNFSNHELKIISSWKDFVKGRFLIFRYLTSYAVFLDTDEPPKAYGVLALNTTFEEIVGSYLPIMVEAVLLPFNDKIIYDSIFSPYSITFGSGIRRSLNDAYQKAKSRFGIITSLPFSIEKVEQSDADKLRFYLRSEHNRKMYWEEIEELINKDPNLLTLYHQEMGKIHARTYGKRLREIGLTNAWFAILEGITIASGATRDEVERILQCILPTGKRKFVYIFQLKKK</sequence>
<accession>A0A6V8NW89</accession>
<dbReference type="Proteomes" id="UP000569018">
    <property type="component" value="Unassembled WGS sequence"/>
</dbReference>
<dbReference type="EMBL" id="BLSD01000018">
    <property type="protein sequence ID" value="GFP38842.1"/>
    <property type="molecule type" value="Genomic_DNA"/>
</dbReference>
<dbReference type="Proteomes" id="UP000585609">
    <property type="component" value="Unassembled WGS sequence"/>
</dbReference>
<dbReference type="Proteomes" id="UP000574717">
    <property type="component" value="Unassembled WGS sequence"/>
</dbReference>
<dbReference type="RefSeq" id="WP_176235432.1">
    <property type="nucleotide sequence ID" value="NZ_BLRU01000069.1"/>
</dbReference>
<gene>
    <name evidence="1" type="ORF">HKBW3S03_00885</name>
    <name evidence="2" type="ORF">HKBW3S03_00890</name>
    <name evidence="3" type="ORF">HKBW3S09_00233</name>
    <name evidence="4" type="ORF">HKBW3S47_00542</name>
</gene>
<evidence type="ECO:0000313" key="1">
    <source>
        <dbReference type="EMBL" id="GFP19380.1"/>
    </source>
</evidence>
<dbReference type="EMBL" id="BLRU01000069">
    <property type="protein sequence ID" value="GFP19385.1"/>
    <property type="molecule type" value="Genomic_DNA"/>
</dbReference>
<evidence type="ECO:0000313" key="5">
    <source>
        <dbReference type="Proteomes" id="UP000569018"/>
    </source>
</evidence>
<evidence type="ECO:0000313" key="4">
    <source>
        <dbReference type="EMBL" id="GFP38842.1"/>
    </source>
</evidence>
<reference evidence="5 6" key="1">
    <citation type="journal article" date="2020" name="Front. Microbiol.">
        <title>Single-cell genomics of novel Actinobacteria with the Wood-Ljungdahl pathway discovered in a serpentinizing system.</title>
        <authorList>
            <person name="Merino N."/>
            <person name="Kawai M."/>
            <person name="Boyd E.S."/>
            <person name="Colman D.R."/>
            <person name="McGlynn S.E."/>
            <person name="Nealson K.H."/>
            <person name="Kurokawa K."/>
            <person name="Hongoh Y."/>
        </authorList>
    </citation>
    <scope>NUCLEOTIDE SEQUENCE [LARGE SCALE GENOMIC DNA]</scope>
    <source>
        <strain evidence="1 6">S03</strain>
        <strain evidence="3 7">S09_30</strain>
        <strain evidence="4 5">S47</strain>
    </source>
</reference>
<evidence type="ECO:0000313" key="7">
    <source>
        <dbReference type="Proteomes" id="UP000585609"/>
    </source>
</evidence>
<organism evidence="3 7">
    <name type="scientific">Candidatus Hakubella thermalkaliphila</name>
    <dbReference type="NCBI Taxonomy" id="2754717"/>
    <lineage>
        <taxon>Bacteria</taxon>
        <taxon>Bacillati</taxon>
        <taxon>Actinomycetota</taxon>
        <taxon>Actinomycetota incertae sedis</taxon>
        <taxon>Candidatus Hakubellales</taxon>
        <taxon>Candidatus Hakubellaceae</taxon>
        <taxon>Candidatus Hakubella</taxon>
    </lineage>
</organism>